<keyword evidence="1" id="KW-0238">DNA-binding</keyword>
<dbReference type="PROSITE" id="PS50943">
    <property type="entry name" value="HTH_CROC1"/>
    <property type="match status" value="1"/>
</dbReference>
<dbReference type="OrthoDB" id="881869at2"/>
<dbReference type="Gene3D" id="1.10.260.40">
    <property type="entry name" value="lambda repressor-like DNA-binding domains"/>
    <property type="match status" value="1"/>
</dbReference>
<dbReference type="RefSeq" id="WP_157302658.1">
    <property type="nucleotide sequence ID" value="NZ_BAAAZB010000001.1"/>
</dbReference>
<evidence type="ECO:0000313" key="3">
    <source>
        <dbReference type="EMBL" id="MVT43843.1"/>
    </source>
</evidence>
<dbReference type="InterPro" id="IPR010982">
    <property type="entry name" value="Lambda_DNA-bd_dom_sf"/>
</dbReference>
<accession>A0A6N8JF16</accession>
<proteinExistence type="predicted"/>
<dbReference type="Proteomes" id="UP000468388">
    <property type="component" value="Unassembled WGS sequence"/>
</dbReference>
<dbReference type="InterPro" id="IPR050807">
    <property type="entry name" value="TransReg_Diox_bact_type"/>
</dbReference>
<dbReference type="EMBL" id="WRXO01000009">
    <property type="protein sequence ID" value="MVT43843.1"/>
    <property type="molecule type" value="Genomic_DNA"/>
</dbReference>
<dbReference type="InterPro" id="IPR001387">
    <property type="entry name" value="Cro/C1-type_HTH"/>
</dbReference>
<dbReference type="InterPro" id="IPR049639">
    <property type="entry name" value="RstR"/>
</dbReference>
<evidence type="ECO:0000259" key="2">
    <source>
        <dbReference type="PROSITE" id="PS50943"/>
    </source>
</evidence>
<dbReference type="AlphaFoldDB" id="A0A6N8JF16"/>
<gene>
    <name evidence="3" type="ORF">GO495_24830</name>
</gene>
<reference evidence="3 4" key="1">
    <citation type="submission" date="2019-12" db="EMBL/GenBank/DDBJ databases">
        <title>The draft genomic sequence of strain Chitinophaga oryziterrae JCM 16595.</title>
        <authorList>
            <person name="Zhang X."/>
        </authorList>
    </citation>
    <scope>NUCLEOTIDE SEQUENCE [LARGE SCALE GENOMIC DNA]</scope>
    <source>
        <strain evidence="3 4">JCM 16595</strain>
    </source>
</reference>
<dbReference type="SUPFAM" id="SSF47413">
    <property type="entry name" value="lambda repressor-like DNA-binding domains"/>
    <property type="match status" value="1"/>
</dbReference>
<keyword evidence="4" id="KW-1185">Reference proteome</keyword>
<dbReference type="CDD" id="cd00093">
    <property type="entry name" value="HTH_XRE"/>
    <property type="match status" value="1"/>
</dbReference>
<dbReference type="Pfam" id="PF01381">
    <property type="entry name" value="HTH_3"/>
    <property type="match status" value="1"/>
</dbReference>
<evidence type="ECO:0000313" key="4">
    <source>
        <dbReference type="Proteomes" id="UP000468388"/>
    </source>
</evidence>
<sequence length="111" mass="12762">MTFGEQTVLLRKQLKMSQDDLAKKVGTSAPIIGRYERNEIKPSIETAKKIADELGVTVDYLIDGTAKMVLDKKLLKRIEDIEALPEEEKEKIYYFIDMAITYNNTKKAYSR</sequence>
<dbReference type="SMART" id="SM00530">
    <property type="entry name" value="HTH_XRE"/>
    <property type="match status" value="1"/>
</dbReference>
<feature type="domain" description="HTH cro/C1-type" evidence="2">
    <location>
        <begin position="10"/>
        <end position="61"/>
    </location>
</feature>
<comment type="caution">
    <text evidence="3">The sequence shown here is derived from an EMBL/GenBank/DDBJ whole genome shotgun (WGS) entry which is preliminary data.</text>
</comment>
<protein>
    <submittedName>
        <fullName evidence="3">Helix-turn-helix domain-containing protein</fullName>
    </submittedName>
</protein>
<dbReference type="NCBIfam" id="NF041951">
    <property type="entry name" value="phage_RstR"/>
    <property type="match status" value="1"/>
</dbReference>
<dbReference type="GO" id="GO:0003677">
    <property type="term" value="F:DNA binding"/>
    <property type="evidence" value="ECO:0007669"/>
    <property type="project" value="UniProtKB-KW"/>
</dbReference>
<dbReference type="PANTHER" id="PTHR46797:SF1">
    <property type="entry name" value="METHYLPHOSPHONATE SYNTHASE"/>
    <property type="match status" value="1"/>
</dbReference>
<dbReference type="GO" id="GO:0003700">
    <property type="term" value="F:DNA-binding transcription factor activity"/>
    <property type="evidence" value="ECO:0007669"/>
    <property type="project" value="TreeGrafter"/>
</dbReference>
<name>A0A6N8JF16_9BACT</name>
<organism evidence="3 4">
    <name type="scientific">Chitinophaga oryziterrae</name>
    <dbReference type="NCBI Taxonomy" id="1031224"/>
    <lineage>
        <taxon>Bacteria</taxon>
        <taxon>Pseudomonadati</taxon>
        <taxon>Bacteroidota</taxon>
        <taxon>Chitinophagia</taxon>
        <taxon>Chitinophagales</taxon>
        <taxon>Chitinophagaceae</taxon>
        <taxon>Chitinophaga</taxon>
    </lineage>
</organism>
<dbReference type="PANTHER" id="PTHR46797">
    <property type="entry name" value="HTH-TYPE TRANSCRIPTIONAL REGULATOR"/>
    <property type="match status" value="1"/>
</dbReference>
<dbReference type="GO" id="GO:0005829">
    <property type="term" value="C:cytosol"/>
    <property type="evidence" value="ECO:0007669"/>
    <property type="project" value="TreeGrafter"/>
</dbReference>
<evidence type="ECO:0000256" key="1">
    <source>
        <dbReference type="ARBA" id="ARBA00023125"/>
    </source>
</evidence>